<evidence type="ECO:0000313" key="1">
    <source>
        <dbReference type="EMBL" id="PWA54000.1"/>
    </source>
</evidence>
<dbReference type="AlphaFoldDB" id="A0A2U1LYG9"/>
<dbReference type="STRING" id="35608.A0A2U1LYG9"/>
<sequence>MLLGDNFWGCNAVIERNYGALKVNKYGVTVAKTLKFKDEVKNVCTILVNSQVANAPMTKSLLSYSMALLF</sequence>
<name>A0A2U1LYG9_ARTAN</name>
<reference evidence="1 2" key="1">
    <citation type="journal article" date="2018" name="Mol. Plant">
        <title>The genome of Artemisia annua provides insight into the evolution of Asteraceae family and artemisinin biosynthesis.</title>
        <authorList>
            <person name="Shen Q."/>
            <person name="Zhang L."/>
            <person name="Liao Z."/>
            <person name="Wang S."/>
            <person name="Yan T."/>
            <person name="Shi P."/>
            <person name="Liu M."/>
            <person name="Fu X."/>
            <person name="Pan Q."/>
            <person name="Wang Y."/>
            <person name="Lv Z."/>
            <person name="Lu X."/>
            <person name="Zhang F."/>
            <person name="Jiang W."/>
            <person name="Ma Y."/>
            <person name="Chen M."/>
            <person name="Hao X."/>
            <person name="Li L."/>
            <person name="Tang Y."/>
            <person name="Lv G."/>
            <person name="Zhou Y."/>
            <person name="Sun X."/>
            <person name="Brodelius P.E."/>
            <person name="Rose J.K.C."/>
            <person name="Tang K."/>
        </authorList>
    </citation>
    <scope>NUCLEOTIDE SEQUENCE [LARGE SCALE GENOMIC DNA]</scope>
    <source>
        <strain evidence="2">cv. Huhao1</strain>
        <tissue evidence="1">Leaf</tissue>
    </source>
</reference>
<dbReference type="InterPro" id="IPR027413">
    <property type="entry name" value="GROEL-like_equatorial_sf"/>
</dbReference>
<proteinExistence type="predicted"/>
<organism evidence="1 2">
    <name type="scientific">Artemisia annua</name>
    <name type="common">Sweet wormwood</name>
    <dbReference type="NCBI Taxonomy" id="35608"/>
    <lineage>
        <taxon>Eukaryota</taxon>
        <taxon>Viridiplantae</taxon>
        <taxon>Streptophyta</taxon>
        <taxon>Embryophyta</taxon>
        <taxon>Tracheophyta</taxon>
        <taxon>Spermatophyta</taxon>
        <taxon>Magnoliopsida</taxon>
        <taxon>eudicotyledons</taxon>
        <taxon>Gunneridae</taxon>
        <taxon>Pentapetalae</taxon>
        <taxon>asterids</taxon>
        <taxon>campanulids</taxon>
        <taxon>Asterales</taxon>
        <taxon>Asteraceae</taxon>
        <taxon>Asteroideae</taxon>
        <taxon>Anthemideae</taxon>
        <taxon>Artemisiinae</taxon>
        <taxon>Artemisia</taxon>
    </lineage>
</organism>
<protein>
    <submittedName>
        <fullName evidence="1">Chaperonin CPN60-2, mitochondrial</fullName>
    </submittedName>
</protein>
<comment type="caution">
    <text evidence="1">The sequence shown here is derived from an EMBL/GenBank/DDBJ whole genome shotgun (WGS) entry which is preliminary data.</text>
</comment>
<gene>
    <name evidence="1" type="ORF">CTI12_AA440800</name>
</gene>
<keyword evidence="2" id="KW-1185">Reference proteome</keyword>
<evidence type="ECO:0000313" key="2">
    <source>
        <dbReference type="Proteomes" id="UP000245207"/>
    </source>
</evidence>
<dbReference type="Proteomes" id="UP000245207">
    <property type="component" value="Unassembled WGS sequence"/>
</dbReference>
<dbReference type="Gene3D" id="1.10.560.10">
    <property type="entry name" value="GroEL-like equatorial domain"/>
    <property type="match status" value="1"/>
</dbReference>
<dbReference type="EMBL" id="PKPP01007226">
    <property type="protein sequence ID" value="PWA54000.1"/>
    <property type="molecule type" value="Genomic_DNA"/>
</dbReference>
<dbReference type="OrthoDB" id="1723571at2759"/>
<accession>A0A2U1LYG9</accession>